<evidence type="ECO:0000313" key="2">
    <source>
        <dbReference type="Proteomes" id="UP000070107"/>
    </source>
</evidence>
<gene>
    <name evidence="1" type="ORF">ATN84_20105</name>
</gene>
<sequence length="452" mass="49653">MANNDDIKYIISAVTSPTQNAETFGDGDETQPPPAETVIQLTASVVDSQGNAAPEGIDVYWQADIIGNRVLYWVPDSKGNGIPPAARDLGHSTTDANGFASILAAGRYTTITTITAYPQTPPPPPSEVVERENNVGLGVFNYQPVAFVTFNDNGTLNQPKIPKDNNKLDVPDLDGSEEQPAKQYSQMSASVPMAFSGKQPPTTNSYYIIWTLSGSDTNKRGRLIQPIKSWDGNSLEVDFPFGYLSPKNNSIAYMIFGESKGYYSQVNSFDFDGVPLARPDDLPDTLPSDSSLLPVMLDTGVDNADSDKRHYIVPIPNRALTYDDLDSAALVLRLAIPAPQLNGKDNYRDNDIIRVTAWLNGWLPDGDTETMQTRILNFNAKTGEQFVKNYGTDGKTYLPITIPYSKVLENFCGSNAGYPGYMWIMYTYNGTNSLQPRMNGLYPVRIDFTPDS</sequence>
<dbReference type="STRING" id="1494590.ATN84_20105"/>
<dbReference type="RefSeq" id="WP_068884776.1">
    <property type="nucleotide sequence ID" value="NZ_LNTU01000039.1"/>
</dbReference>
<reference evidence="1 2" key="1">
    <citation type="submission" date="2015-11" db="EMBL/GenBank/DDBJ databases">
        <title>Draft genome sequence of Paramesorhizobium deserti A-3-E, a strain highly resistant to diverse beta-lactam antibiotics.</title>
        <authorList>
            <person name="Lv R."/>
            <person name="Yang X."/>
            <person name="Fang N."/>
            <person name="Guo J."/>
            <person name="Luo X."/>
            <person name="Peng F."/>
            <person name="Yang R."/>
            <person name="Cui Y."/>
            <person name="Fang C."/>
            <person name="Song Y."/>
        </authorList>
    </citation>
    <scope>NUCLEOTIDE SEQUENCE [LARGE SCALE GENOMIC DNA]</scope>
    <source>
        <strain evidence="1 2">A-3-E</strain>
    </source>
</reference>
<keyword evidence="2" id="KW-1185">Reference proteome</keyword>
<comment type="caution">
    <text evidence="1">The sequence shown here is derived from an EMBL/GenBank/DDBJ whole genome shotgun (WGS) entry which is preliminary data.</text>
</comment>
<proteinExistence type="predicted"/>
<protein>
    <submittedName>
        <fullName evidence="1">Uncharacterized protein</fullName>
    </submittedName>
</protein>
<organism evidence="1 2">
    <name type="scientific">Paramesorhizobium deserti</name>
    <dbReference type="NCBI Taxonomy" id="1494590"/>
    <lineage>
        <taxon>Bacteria</taxon>
        <taxon>Pseudomonadati</taxon>
        <taxon>Pseudomonadota</taxon>
        <taxon>Alphaproteobacteria</taxon>
        <taxon>Hyphomicrobiales</taxon>
        <taxon>Phyllobacteriaceae</taxon>
        <taxon>Paramesorhizobium</taxon>
    </lineage>
</organism>
<dbReference type="AlphaFoldDB" id="A0A135HP55"/>
<accession>A0A135HP55</accession>
<dbReference type="Proteomes" id="UP000070107">
    <property type="component" value="Unassembled WGS sequence"/>
</dbReference>
<evidence type="ECO:0000313" key="1">
    <source>
        <dbReference type="EMBL" id="KXF74997.1"/>
    </source>
</evidence>
<name>A0A135HP55_9HYPH</name>
<dbReference type="EMBL" id="LNTU01000039">
    <property type="protein sequence ID" value="KXF74997.1"/>
    <property type="molecule type" value="Genomic_DNA"/>
</dbReference>